<feature type="region of interest" description="Disordered" evidence="2">
    <location>
        <begin position="85"/>
        <end position="167"/>
    </location>
</feature>
<feature type="coiled-coil region" evidence="1">
    <location>
        <begin position="415"/>
        <end position="442"/>
    </location>
</feature>
<evidence type="ECO:0008006" key="5">
    <source>
        <dbReference type="Google" id="ProtNLM"/>
    </source>
</evidence>
<reference evidence="3" key="2">
    <citation type="submission" date="2013-10" db="EMBL/GenBank/DDBJ databases">
        <authorList>
            <person name="Aslett M."/>
        </authorList>
    </citation>
    <scope>NUCLEOTIDE SEQUENCE [LARGE SCALE GENOMIC DNA]</scope>
    <source>
        <strain evidence="3">Houghton</strain>
    </source>
</reference>
<dbReference type="Proteomes" id="UP000018050">
    <property type="component" value="Unassembled WGS sequence"/>
</dbReference>
<dbReference type="GO" id="GO:0003677">
    <property type="term" value="F:DNA binding"/>
    <property type="evidence" value="ECO:0007669"/>
    <property type="project" value="InterPro"/>
</dbReference>
<protein>
    <recommendedName>
        <fullName evidence="5">Plus3 domain-containing protein</fullName>
    </recommendedName>
</protein>
<dbReference type="Gene3D" id="3.90.70.200">
    <property type="entry name" value="Plus-3 domain"/>
    <property type="match status" value="1"/>
</dbReference>
<feature type="region of interest" description="Disordered" evidence="2">
    <location>
        <begin position="270"/>
        <end position="290"/>
    </location>
</feature>
<dbReference type="AlphaFoldDB" id="U6GW57"/>
<feature type="compositionally biased region" description="Acidic residues" evidence="2">
    <location>
        <begin position="117"/>
        <end position="127"/>
    </location>
</feature>
<reference evidence="3" key="1">
    <citation type="submission" date="2013-10" db="EMBL/GenBank/DDBJ databases">
        <title>Genomic analysis of the causative agents of coccidiosis in chickens.</title>
        <authorList>
            <person name="Reid A.J."/>
            <person name="Blake D."/>
            <person name="Billington K."/>
            <person name="Browne H."/>
            <person name="Dunn M."/>
            <person name="Hung S."/>
            <person name="Kawahara F."/>
            <person name="Miranda-Saavedra D."/>
            <person name="Mourier T."/>
            <person name="Nagra H."/>
            <person name="Otto T.D."/>
            <person name="Rawlings N."/>
            <person name="Sanchez A."/>
            <person name="Sanders M."/>
            <person name="Subramaniam C."/>
            <person name="Tay Y."/>
            <person name="Dear P."/>
            <person name="Doerig C."/>
            <person name="Gruber A."/>
            <person name="Parkinson J."/>
            <person name="Shirley M."/>
            <person name="Wan K.L."/>
            <person name="Berriman M."/>
            <person name="Tomley F."/>
            <person name="Pain A."/>
        </authorList>
    </citation>
    <scope>NUCLEOTIDE SEQUENCE [LARGE SCALE GENOMIC DNA]</scope>
    <source>
        <strain evidence="3">Houghton</strain>
    </source>
</reference>
<dbReference type="VEuPathDB" id="ToxoDB:EAH_00053020"/>
<evidence type="ECO:0000256" key="2">
    <source>
        <dbReference type="SAM" id="MobiDB-lite"/>
    </source>
</evidence>
<dbReference type="OrthoDB" id="346609at2759"/>
<evidence type="ECO:0000313" key="4">
    <source>
        <dbReference type="Proteomes" id="UP000018050"/>
    </source>
</evidence>
<gene>
    <name evidence="3" type="ORF">EAH_00053020</name>
</gene>
<dbReference type="RefSeq" id="XP_013246549.1">
    <property type="nucleotide sequence ID" value="XM_013391095.1"/>
</dbReference>
<dbReference type="GeneID" id="25273372"/>
<dbReference type="InterPro" id="IPR036128">
    <property type="entry name" value="Plus3-like_sf"/>
</dbReference>
<accession>U6GW57</accession>
<evidence type="ECO:0000313" key="3">
    <source>
        <dbReference type="EMBL" id="CDI84491.1"/>
    </source>
</evidence>
<name>U6GW57_EIMAC</name>
<organism evidence="3 4">
    <name type="scientific">Eimeria acervulina</name>
    <name type="common">Coccidian parasite</name>
    <dbReference type="NCBI Taxonomy" id="5801"/>
    <lineage>
        <taxon>Eukaryota</taxon>
        <taxon>Sar</taxon>
        <taxon>Alveolata</taxon>
        <taxon>Apicomplexa</taxon>
        <taxon>Conoidasida</taxon>
        <taxon>Coccidia</taxon>
        <taxon>Eucoccidiorida</taxon>
        <taxon>Eimeriorina</taxon>
        <taxon>Eimeriidae</taxon>
        <taxon>Eimeria</taxon>
    </lineage>
</organism>
<keyword evidence="1" id="KW-0175">Coiled coil</keyword>
<evidence type="ECO:0000256" key="1">
    <source>
        <dbReference type="SAM" id="Coils"/>
    </source>
</evidence>
<keyword evidence="4" id="KW-1185">Reference proteome</keyword>
<feature type="region of interest" description="Disordered" evidence="2">
    <location>
        <begin position="1"/>
        <end position="20"/>
    </location>
</feature>
<dbReference type="EMBL" id="HG673698">
    <property type="protein sequence ID" value="CDI84491.1"/>
    <property type="molecule type" value="Genomic_DNA"/>
</dbReference>
<proteinExistence type="predicted"/>
<feature type="compositionally biased region" description="Low complexity" evidence="2">
    <location>
        <begin position="270"/>
        <end position="289"/>
    </location>
</feature>
<sequence>MKRAKRRTESSGGGSFAAFDAESLYRDASDKKALESLNEFQREAELARRYEEVARRRQREELLQQHTAKDGRLEALSDIRARRARMKQLQTKASDSSSEGSSEEGEIVVGGGSEMEISGDEGIDGEETIPASSRVNEEQTDTAKQTASRKRPAARAEEGEGSLFAEDRNELGERQRSCLSTRLLSRLSLQLVNRVWLSVVRIHHILGHPSAVSFLSGCIVKVSPPQPVSSSVSSSLPPATYSDPLVCLIVGLRACEPYYCMQQQNSNSNISSNSSSNSSSNNSSSSSNSGGLRCTYTLVLRPTPRASAKYDREFKLNELVDCPVTLKEFQCWVKKLQQFETAEDIAKQMKLKIQQLEKFTYTDEDVQEILRGREETGGLLQRARGGLLKELVSLKHQIASVMECLSSSRTSSSKRQELKETLLELQNKKDKAEAELIKSSSNAAPFLSPHAHTDRENSKKATRVLAAAAAQQQQQQQQLRHGANAVAPTGVCGVSSSFSGLSLSIGETQQQQQQLVAAYVSVCLFSVSF</sequence>